<reference evidence="3 4" key="1">
    <citation type="submission" date="2019-03" db="EMBL/GenBank/DDBJ databases">
        <title>Deep-cultivation of Planctomycetes and their phenomic and genomic characterization uncovers novel biology.</title>
        <authorList>
            <person name="Wiegand S."/>
            <person name="Jogler M."/>
            <person name="Boedeker C."/>
            <person name="Pinto D."/>
            <person name="Vollmers J."/>
            <person name="Rivas-Marin E."/>
            <person name="Kohn T."/>
            <person name="Peeters S.H."/>
            <person name="Heuer A."/>
            <person name="Rast P."/>
            <person name="Oberbeckmann S."/>
            <person name="Bunk B."/>
            <person name="Jeske O."/>
            <person name="Meyerdierks A."/>
            <person name="Storesund J.E."/>
            <person name="Kallscheuer N."/>
            <person name="Luecker S."/>
            <person name="Lage O.M."/>
            <person name="Pohl T."/>
            <person name="Merkel B.J."/>
            <person name="Hornburger P."/>
            <person name="Mueller R.-W."/>
            <person name="Bruemmer F."/>
            <person name="Labrenz M."/>
            <person name="Spormann A.M."/>
            <person name="Op den Camp H."/>
            <person name="Overmann J."/>
            <person name="Amann R."/>
            <person name="Jetten M.S.M."/>
            <person name="Mascher T."/>
            <person name="Medema M.H."/>
            <person name="Devos D.P."/>
            <person name="Kaster A.-K."/>
            <person name="Ovreas L."/>
            <person name="Rohde M."/>
            <person name="Galperin M.Y."/>
            <person name="Jogler C."/>
        </authorList>
    </citation>
    <scope>NUCLEOTIDE SEQUENCE [LARGE SCALE GENOMIC DNA]</scope>
    <source>
        <strain evidence="3 4">Enr13</strain>
    </source>
</reference>
<accession>A0A518HN54</accession>
<keyword evidence="1" id="KW-0732">Signal</keyword>
<protein>
    <recommendedName>
        <fullName evidence="2">Ice-binding protein C-terminal domain-containing protein</fullName>
    </recommendedName>
</protein>
<dbReference type="NCBIfam" id="TIGR02595">
    <property type="entry name" value="PEP_CTERM"/>
    <property type="match status" value="1"/>
</dbReference>
<proteinExistence type="predicted"/>
<organism evidence="3 4">
    <name type="scientific">Stieleria neptunia</name>
    <dbReference type="NCBI Taxonomy" id="2527979"/>
    <lineage>
        <taxon>Bacteria</taxon>
        <taxon>Pseudomonadati</taxon>
        <taxon>Planctomycetota</taxon>
        <taxon>Planctomycetia</taxon>
        <taxon>Pirellulales</taxon>
        <taxon>Pirellulaceae</taxon>
        <taxon>Stieleria</taxon>
    </lineage>
</organism>
<evidence type="ECO:0000256" key="1">
    <source>
        <dbReference type="SAM" id="SignalP"/>
    </source>
</evidence>
<keyword evidence="4" id="KW-1185">Reference proteome</keyword>
<evidence type="ECO:0000313" key="4">
    <source>
        <dbReference type="Proteomes" id="UP000319004"/>
    </source>
</evidence>
<name>A0A518HN54_9BACT</name>
<dbReference type="AlphaFoldDB" id="A0A518HN54"/>
<feature type="signal peptide" evidence="1">
    <location>
        <begin position="1"/>
        <end position="20"/>
    </location>
</feature>
<evidence type="ECO:0000259" key="2">
    <source>
        <dbReference type="Pfam" id="PF07589"/>
    </source>
</evidence>
<dbReference type="OrthoDB" id="275562at2"/>
<dbReference type="KEGG" id="snep:Enr13x_21300"/>
<dbReference type="Proteomes" id="UP000319004">
    <property type="component" value="Chromosome"/>
</dbReference>
<dbReference type="InterPro" id="IPR013424">
    <property type="entry name" value="Ice-binding_C"/>
</dbReference>
<feature type="chain" id="PRO_5022153696" description="Ice-binding protein C-terminal domain-containing protein" evidence="1">
    <location>
        <begin position="21"/>
        <end position="195"/>
    </location>
</feature>
<dbReference type="Pfam" id="PF07589">
    <property type="entry name" value="PEP-CTERM"/>
    <property type="match status" value="1"/>
</dbReference>
<gene>
    <name evidence="3" type="ORF">Enr13x_21300</name>
</gene>
<dbReference type="EMBL" id="CP037423">
    <property type="protein sequence ID" value="QDV42285.1"/>
    <property type="molecule type" value="Genomic_DNA"/>
</dbReference>
<dbReference type="RefSeq" id="WP_145385941.1">
    <property type="nucleotide sequence ID" value="NZ_CP037423.1"/>
</dbReference>
<sequence precursor="true">MKRFFLTVLATLSFASLSSADVIVTFSTSRTDPNAGTELTLNAGEVAGSLFVFVENTSATTIEGLALDFQSETPGILTASAHLIENPAGRWFASTPGALGENPLVENSNAFNFFGGFPIGGPLLHSELQLDAIGTGTTLVSAAEGASGIAVGGQRVPLSFGSATVNVVSAIPEPSSAIALLAIGGTVLVRRNRRR</sequence>
<feature type="domain" description="Ice-binding protein C-terminal" evidence="2">
    <location>
        <begin position="170"/>
        <end position="194"/>
    </location>
</feature>
<evidence type="ECO:0000313" key="3">
    <source>
        <dbReference type="EMBL" id="QDV42285.1"/>
    </source>
</evidence>